<dbReference type="AlphaFoldDB" id="A0A4Y2BMC7"/>
<name>A0A4Y2BMC7_ARAVE</name>
<evidence type="ECO:0000313" key="1">
    <source>
        <dbReference type="EMBL" id="GBL93381.1"/>
    </source>
</evidence>
<sequence length="146" mass="16811">MLPPSASRVELFAFFKQKVGLWKTINAAVSCQTLRQQRRDILTSGVVLIHDSAFPHSAVVTQQLLEQFIWDMSDYPKYRPDIATSDFHLFPELKNWLGGQSFQKKEEIQSNVKAHLTSMAATFFEEGIGNLVYQYEKCLNPHYVEK</sequence>
<gene>
    <name evidence="1" type="ORF">AVEN_219498_1</name>
</gene>
<protein>
    <recommendedName>
        <fullName evidence="3">Histone-lysine N-methyltransferase SETMAR</fullName>
    </recommendedName>
</protein>
<evidence type="ECO:0008006" key="3">
    <source>
        <dbReference type="Google" id="ProtNLM"/>
    </source>
</evidence>
<dbReference type="PANTHER" id="PTHR46060:SF1">
    <property type="entry name" value="MARINER MOS1 TRANSPOSASE-LIKE PROTEIN"/>
    <property type="match status" value="1"/>
</dbReference>
<organism evidence="1 2">
    <name type="scientific">Araneus ventricosus</name>
    <name type="common">Orbweaver spider</name>
    <name type="synonym">Epeira ventricosa</name>
    <dbReference type="NCBI Taxonomy" id="182803"/>
    <lineage>
        <taxon>Eukaryota</taxon>
        <taxon>Metazoa</taxon>
        <taxon>Ecdysozoa</taxon>
        <taxon>Arthropoda</taxon>
        <taxon>Chelicerata</taxon>
        <taxon>Arachnida</taxon>
        <taxon>Araneae</taxon>
        <taxon>Araneomorphae</taxon>
        <taxon>Entelegynae</taxon>
        <taxon>Araneoidea</taxon>
        <taxon>Araneidae</taxon>
        <taxon>Araneus</taxon>
    </lineage>
</organism>
<accession>A0A4Y2BMC7</accession>
<dbReference type="GO" id="GO:0003676">
    <property type="term" value="F:nucleic acid binding"/>
    <property type="evidence" value="ECO:0007669"/>
    <property type="project" value="InterPro"/>
</dbReference>
<comment type="caution">
    <text evidence="1">The sequence shown here is derived from an EMBL/GenBank/DDBJ whole genome shotgun (WGS) entry which is preliminary data.</text>
</comment>
<proteinExistence type="predicted"/>
<evidence type="ECO:0000313" key="2">
    <source>
        <dbReference type="Proteomes" id="UP000499080"/>
    </source>
</evidence>
<dbReference type="Proteomes" id="UP000499080">
    <property type="component" value="Unassembled WGS sequence"/>
</dbReference>
<dbReference type="InterPro" id="IPR036397">
    <property type="entry name" value="RNaseH_sf"/>
</dbReference>
<dbReference type="PANTHER" id="PTHR46060">
    <property type="entry name" value="MARINER MOS1 TRANSPOSASE-LIKE PROTEIN"/>
    <property type="match status" value="1"/>
</dbReference>
<dbReference type="InterPro" id="IPR052709">
    <property type="entry name" value="Transposase-MT_Hybrid"/>
</dbReference>
<keyword evidence="2" id="KW-1185">Reference proteome</keyword>
<reference evidence="1 2" key="1">
    <citation type="journal article" date="2019" name="Sci. Rep.">
        <title>Orb-weaving spider Araneus ventricosus genome elucidates the spidroin gene catalogue.</title>
        <authorList>
            <person name="Kono N."/>
            <person name="Nakamura H."/>
            <person name="Ohtoshi R."/>
            <person name="Moran D.A.P."/>
            <person name="Shinohara A."/>
            <person name="Yoshida Y."/>
            <person name="Fujiwara M."/>
            <person name="Mori M."/>
            <person name="Tomita M."/>
            <person name="Arakawa K."/>
        </authorList>
    </citation>
    <scope>NUCLEOTIDE SEQUENCE [LARGE SCALE GENOMIC DNA]</scope>
</reference>
<dbReference type="Gene3D" id="3.30.420.10">
    <property type="entry name" value="Ribonuclease H-like superfamily/Ribonuclease H"/>
    <property type="match status" value="1"/>
</dbReference>
<dbReference type="EMBL" id="BGPR01000093">
    <property type="protein sequence ID" value="GBL93381.1"/>
    <property type="molecule type" value="Genomic_DNA"/>
</dbReference>